<sequence>MDTFNLQLGAQYLSALGPGGAPASAAVRAVGFALIQRGKPYVFGASGTGSYDCSSLVQESYRYASISLPRKARPQWRIMRPVQVNAYFPVTYFFPTDRNNWDTIHHVGTYLGNGEMIHAPQSGDVVGSRPSGGWSSSAPPGWSARCRRANPEPSPPLRPASEPRHEARKPNCPLLNRRRAIRP</sequence>
<name>A0ABN2GL78_9ACTN</name>
<evidence type="ECO:0000256" key="2">
    <source>
        <dbReference type="ARBA" id="ARBA00022670"/>
    </source>
</evidence>
<comment type="similarity">
    <text evidence="1">Belongs to the peptidase C40 family.</text>
</comment>
<keyword evidence="2" id="KW-0645">Protease</keyword>
<feature type="domain" description="NlpC/P60" evidence="6">
    <location>
        <begin position="21"/>
        <end position="153"/>
    </location>
</feature>
<keyword evidence="3" id="KW-0378">Hydrolase</keyword>
<proteinExistence type="inferred from homology"/>
<keyword evidence="4" id="KW-0788">Thiol protease</keyword>
<dbReference type="Proteomes" id="UP001500618">
    <property type="component" value="Unassembled WGS sequence"/>
</dbReference>
<evidence type="ECO:0000256" key="5">
    <source>
        <dbReference type="SAM" id="MobiDB-lite"/>
    </source>
</evidence>
<dbReference type="Gene3D" id="3.90.1720.10">
    <property type="entry name" value="endopeptidase domain like (from Nostoc punctiforme)"/>
    <property type="match status" value="1"/>
</dbReference>
<dbReference type="EMBL" id="BAAANY010000008">
    <property type="protein sequence ID" value="GAA1673130.1"/>
    <property type="molecule type" value="Genomic_DNA"/>
</dbReference>
<evidence type="ECO:0000256" key="4">
    <source>
        <dbReference type="ARBA" id="ARBA00022807"/>
    </source>
</evidence>
<dbReference type="RefSeq" id="WP_163568829.1">
    <property type="nucleotide sequence ID" value="NZ_BAAANY010000008.1"/>
</dbReference>
<evidence type="ECO:0000259" key="6">
    <source>
        <dbReference type="PROSITE" id="PS51935"/>
    </source>
</evidence>
<dbReference type="Pfam" id="PF00877">
    <property type="entry name" value="NLPC_P60"/>
    <property type="match status" value="1"/>
</dbReference>
<protein>
    <recommendedName>
        <fullName evidence="6">NlpC/P60 domain-containing protein</fullName>
    </recommendedName>
</protein>
<dbReference type="PANTHER" id="PTHR47053:SF1">
    <property type="entry name" value="MUREIN DD-ENDOPEPTIDASE MEPH-RELATED"/>
    <property type="match status" value="1"/>
</dbReference>
<gene>
    <name evidence="7" type="ORF">GCM10009765_23060</name>
</gene>
<dbReference type="SUPFAM" id="SSF54001">
    <property type="entry name" value="Cysteine proteinases"/>
    <property type="match status" value="1"/>
</dbReference>
<evidence type="ECO:0000313" key="8">
    <source>
        <dbReference type="Proteomes" id="UP001500618"/>
    </source>
</evidence>
<dbReference type="PROSITE" id="PS51935">
    <property type="entry name" value="NLPC_P60"/>
    <property type="match status" value="1"/>
</dbReference>
<dbReference type="PANTHER" id="PTHR47053">
    <property type="entry name" value="MUREIN DD-ENDOPEPTIDASE MEPH-RELATED"/>
    <property type="match status" value="1"/>
</dbReference>
<organism evidence="7 8">
    <name type="scientific">Fodinicola feengrottensis</name>
    <dbReference type="NCBI Taxonomy" id="435914"/>
    <lineage>
        <taxon>Bacteria</taxon>
        <taxon>Bacillati</taxon>
        <taxon>Actinomycetota</taxon>
        <taxon>Actinomycetes</taxon>
        <taxon>Mycobacteriales</taxon>
        <taxon>Fodinicola</taxon>
    </lineage>
</organism>
<feature type="compositionally biased region" description="Low complexity" evidence="5">
    <location>
        <begin position="127"/>
        <end position="144"/>
    </location>
</feature>
<dbReference type="InterPro" id="IPR051202">
    <property type="entry name" value="Peptidase_C40"/>
</dbReference>
<feature type="region of interest" description="Disordered" evidence="5">
    <location>
        <begin position="121"/>
        <end position="183"/>
    </location>
</feature>
<keyword evidence="8" id="KW-1185">Reference proteome</keyword>
<dbReference type="InterPro" id="IPR038765">
    <property type="entry name" value="Papain-like_cys_pep_sf"/>
</dbReference>
<evidence type="ECO:0000256" key="1">
    <source>
        <dbReference type="ARBA" id="ARBA00007074"/>
    </source>
</evidence>
<reference evidence="7 8" key="1">
    <citation type="journal article" date="2019" name="Int. J. Syst. Evol. Microbiol.">
        <title>The Global Catalogue of Microorganisms (GCM) 10K type strain sequencing project: providing services to taxonomists for standard genome sequencing and annotation.</title>
        <authorList>
            <consortium name="The Broad Institute Genomics Platform"/>
            <consortium name="The Broad Institute Genome Sequencing Center for Infectious Disease"/>
            <person name="Wu L."/>
            <person name="Ma J."/>
        </authorList>
    </citation>
    <scope>NUCLEOTIDE SEQUENCE [LARGE SCALE GENOMIC DNA]</scope>
    <source>
        <strain evidence="7 8">JCM 14718</strain>
    </source>
</reference>
<evidence type="ECO:0000313" key="7">
    <source>
        <dbReference type="EMBL" id="GAA1673130.1"/>
    </source>
</evidence>
<dbReference type="InterPro" id="IPR000064">
    <property type="entry name" value="NLP_P60_dom"/>
</dbReference>
<accession>A0ABN2GL78</accession>
<comment type="caution">
    <text evidence="7">The sequence shown here is derived from an EMBL/GenBank/DDBJ whole genome shotgun (WGS) entry which is preliminary data.</text>
</comment>
<evidence type="ECO:0000256" key="3">
    <source>
        <dbReference type="ARBA" id="ARBA00022801"/>
    </source>
</evidence>